<dbReference type="EMBL" id="JXRA01000110">
    <property type="protein sequence ID" value="KIO75227.1"/>
    <property type="molecule type" value="Genomic_DNA"/>
</dbReference>
<dbReference type="PROSITE" id="PS51257">
    <property type="entry name" value="PROKAR_LIPOPROTEIN"/>
    <property type="match status" value="1"/>
</dbReference>
<organism evidence="1 2">
    <name type="scientific">Pedobacter lusitanus</name>
    <dbReference type="NCBI Taxonomy" id="1503925"/>
    <lineage>
        <taxon>Bacteria</taxon>
        <taxon>Pseudomonadati</taxon>
        <taxon>Bacteroidota</taxon>
        <taxon>Sphingobacteriia</taxon>
        <taxon>Sphingobacteriales</taxon>
        <taxon>Sphingobacteriaceae</taxon>
        <taxon>Pedobacter</taxon>
    </lineage>
</organism>
<dbReference type="OrthoDB" id="672896at2"/>
<dbReference type="AlphaFoldDB" id="A0A0D0GD15"/>
<evidence type="ECO:0000313" key="1">
    <source>
        <dbReference type="EMBL" id="KIO75227.1"/>
    </source>
</evidence>
<dbReference type="RefSeq" id="WP_041885524.1">
    <property type="nucleotide sequence ID" value="NZ_CP157278.1"/>
</dbReference>
<sequence length="136" mass="15148">MKKYILLLLAITAIGLSSCKKEVLVPNDNGLPNKTYLRYIQPGDWRQDGNTLSVFLPLPDLDKATFENDEVALSISRLDNDLYDKLPLVDNARSYSYTYAVGGITLYLQNAADLSVPPTRPTDKSRVKIILITSSL</sequence>
<protein>
    <submittedName>
        <fullName evidence="1">Uncharacterized protein</fullName>
    </submittedName>
</protein>
<keyword evidence="2" id="KW-1185">Reference proteome</keyword>
<accession>A0A0D0GD15</accession>
<reference evidence="1 2" key="1">
    <citation type="submission" date="2015-01" db="EMBL/GenBank/DDBJ databases">
        <title>Draft genome sequence of Pedobacter sp. NL19 isolated from sludge of an effluent treatment pond in an abandoned uranium mine.</title>
        <authorList>
            <person name="Santos T."/>
            <person name="Caetano T."/>
            <person name="Covas C."/>
            <person name="Cruz A."/>
            <person name="Mendo S."/>
        </authorList>
    </citation>
    <scope>NUCLEOTIDE SEQUENCE [LARGE SCALE GENOMIC DNA]</scope>
    <source>
        <strain evidence="1 2">NL19</strain>
    </source>
</reference>
<name>A0A0D0GD15_9SPHI</name>
<comment type="caution">
    <text evidence="1">The sequence shown here is derived from an EMBL/GenBank/DDBJ whole genome shotgun (WGS) entry which is preliminary data.</text>
</comment>
<proteinExistence type="predicted"/>
<evidence type="ECO:0000313" key="2">
    <source>
        <dbReference type="Proteomes" id="UP000032049"/>
    </source>
</evidence>
<gene>
    <name evidence="1" type="ORF">TH53_21675</name>
</gene>
<dbReference type="Proteomes" id="UP000032049">
    <property type="component" value="Unassembled WGS sequence"/>
</dbReference>